<dbReference type="AlphaFoldDB" id="A0A2T3W4K0"/>
<proteinExistence type="predicted"/>
<reference evidence="1 2" key="1">
    <citation type="submission" date="2018-03" db="EMBL/GenBank/DDBJ databases">
        <title>Draft genome of Deinococcus sp. OD32.</title>
        <authorList>
            <person name="Wang X.-P."/>
            <person name="Du Z.-J."/>
        </authorList>
    </citation>
    <scope>NUCLEOTIDE SEQUENCE [LARGE SCALE GENOMIC DNA]</scope>
    <source>
        <strain evidence="1 2">OD32</strain>
    </source>
</reference>
<evidence type="ECO:0000313" key="2">
    <source>
        <dbReference type="Proteomes" id="UP000240317"/>
    </source>
</evidence>
<sequence length="73" mass="8309">MSPLETAQQAHAQGLGVIEIIRLLRSLFDLSLIEAKDLAHQGVYSLTLNDYQEHYLVPMLLEALKEDDAWEED</sequence>
<evidence type="ECO:0000313" key="1">
    <source>
        <dbReference type="EMBL" id="PTA66820.1"/>
    </source>
</evidence>
<organism evidence="1 2">
    <name type="scientific">Deinococcus arcticus</name>
    <dbReference type="NCBI Taxonomy" id="2136176"/>
    <lineage>
        <taxon>Bacteria</taxon>
        <taxon>Thermotogati</taxon>
        <taxon>Deinococcota</taxon>
        <taxon>Deinococci</taxon>
        <taxon>Deinococcales</taxon>
        <taxon>Deinococcaceae</taxon>
        <taxon>Deinococcus</taxon>
    </lineage>
</organism>
<protein>
    <submittedName>
        <fullName evidence="1">Uncharacterized protein</fullName>
    </submittedName>
</protein>
<comment type="caution">
    <text evidence="1">The sequence shown here is derived from an EMBL/GenBank/DDBJ whole genome shotgun (WGS) entry which is preliminary data.</text>
</comment>
<accession>A0A2T3W4K0</accession>
<name>A0A2T3W4K0_9DEIO</name>
<keyword evidence="2" id="KW-1185">Reference proteome</keyword>
<gene>
    <name evidence="1" type="ORF">C8263_15890</name>
</gene>
<dbReference type="Proteomes" id="UP000240317">
    <property type="component" value="Unassembled WGS sequence"/>
</dbReference>
<dbReference type="EMBL" id="PYSV01000019">
    <property type="protein sequence ID" value="PTA66820.1"/>
    <property type="molecule type" value="Genomic_DNA"/>
</dbReference>